<accession>Q1YR63</accession>
<dbReference type="Proteomes" id="UP000005555">
    <property type="component" value="Unassembled WGS sequence"/>
</dbReference>
<dbReference type="EMBL" id="AAPI01000005">
    <property type="protein sequence ID" value="EAS46745.1"/>
    <property type="molecule type" value="Genomic_DNA"/>
</dbReference>
<keyword evidence="2" id="KW-1185">Reference proteome</keyword>
<organism evidence="1 2">
    <name type="scientific">gamma proteobacterium HTCC2207</name>
    <dbReference type="NCBI Taxonomy" id="314287"/>
    <lineage>
        <taxon>Bacteria</taxon>
        <taxon>Pseudomonadati</taxon>
        <taxon>Pseudomonadota</taxon>
        <taxon>Gammaproteobacteria</taxon>
        <taxon>Cellvibrionales</taxon>
        <taxon>Porticoccaceae</taxon>
        <taxon>SAR92 clade</taxon>
    </lineage>
</organism>
<gene>
    <name evidence="1" type="ORF">GB2207_03874</name>
</gene>
<protein>
    <submittedName>
        <fullName evidence="1">Uncharacterized protein</fullName>
    </submittedName>
</protein>
<evidence type="ECO:0000313" key="1">
    <source>
        <dbReference type="EMBL" id="EAS46745.1"/>
    </source>
</evidence>
<proteinExistence type="predicted"/>
<comment type="caution">
    <text evidence="1">The sequence shown here is derived from an EMBL/GenBank/DDBJ whole genome shotgun (WGS) entry which is preliminary data.</text>
</comment>
<name>Q1YR63_9GAMM</name>
<dbReference type="HOGENOM" id="CLU_3418944_0_0_6"/>
<reference evidence="1 2" key="1">
    <citation type="submission" date="2006-03" db="EMBL/GenBank/DDBJ databases">
        <authorList>
            <person name="Giovannoni S.J."/>
            <person name="Cho J.-C."/>
            <person name="Ferriera S."/>
            <person name="Johnson J."/>
            <person name="Kravitz S."/>
            <person name="Halpern A."/>
            <person name="Remington K."/>
            <person name="Beeson K."/>
            <person name="Tran B."/>
            <person name="Rogers Y.-H."/>
            <person name="Friedman R."/>
            <person name="Venter J.C."/>
        </authorList>
    </citation>
    <scope>NUCLEOTIDE SEQUENCE [LARGE SCALE GENOMIC DNA]</scope>
    <source>
        <strain evidence="1 2">HTCC2207</strain>
    </source>
</reference>
<dbReference type="AlphaFoldDB" id="Q1YR63"/>
<sequence>MEKMQTKTLAQLVQMVVEAGDRESL</sequence>
<evidence type="ECO:0000313" key="2">
    <source>
        <dbReference type="Proteomes" id="UP000005555"/>
    </source>
</evidence>